<protein>
    <submittedName>
        <fullName evidence="1">Uncharacterized protein</fullName>
    </submittedName>
</protein>
<accession>A0A0D0C7S4</accession>
<feature type="non-terminal residue" evidence="1">
    <location>
        <position position="1"/>
    </location>
</feature>
<proteinExistence type="predicted"/>
<sequence>DGKTIEMLWSILNVIFPSERGMFFTHRQELLHYQINNSNFQKMVRMGMPGDPLCISVYWGDPADSQCIEMGIQSGHGRGG</sequence>
<dbReference type="Proteomes" id="UP000054538">
    <property type="component" value="Unassembled WGS sequence"/>
</dbReference>
<dbReference type="OrthoDB" id="3257768at2759"/>
<dbReference type="HOGENOM" id="CLU_2596627_0_0_1"/>
<name>A0A0D0C7S4_9AGAM</name>
<evidence type="ECO:0000313" key="2">
    <source>
        <dbReference type="Proteomes" id="UP000054538"/>
    </source>
</evidence>
<keyword evidence="2" id="KW-1185">Reference proteome</keyword>
<evidence type="ECO:0000313" key="1">
    <source>
        <dbReference type="EMBL" id="KIK78977.1"/>
    </source>
</evidence>
<dbReference type="AlphaFoldDB" id="A0A0D0C7S4"/>
<organism evidence="1 2">
    <name type="scientific">Paxillus rubicundulus Ve08.2h10</name>
    <dbReference type="NCBI Taxonomy" id="930991"/>
    <lineage>
        <taxon>Eukaryota</taxon>
        <taxon>Fungi</taxon>
        <taxon>Dikarya</taxon>
        <taxon>Basidiomycota</taxon>
        <taxon>Agaricomycotina</taxon>
        <taxon>Agaricomycetes</taxon>
        <taxon>Agaricomycetidae</taxon>
        <taxon>Boletales</taxon>
        <taxon>Paxilineae</taxon>
        <taxon>Paxillaceae</taxon>
        <taxon>Paxillus</taxon>
    </lineage>
</organism>
<reference evidence="2" key="2">
    <citation type="submission" date="2015-01" db="EMBL/GenBank/DDBJ databases">
        <title>Evolutionary Origins and Diversification of the Mycorrhizal Mutualists.</title>
        <authorList>
            <consortium name="DOE Joint Genome Institute"/>
            <consortium name="Mycorrhizal Genomics Consortium"/>
            <person name="Kohler A."/>
            <person name="Kuo A."/>
            <person name="Nagy L.G."/>
            <person name="Floudas D."/>
            <person name="Copeland A."/>
            <person name="Barry K.W."/>
            <person name="Cichocki N."/>
            <person name="Veneault-Fourrey C."/>
            <person name="LaButti K."/>
            <person name="Lindquist E.A."/>
            <person name="Lipzen A."/>
            <person name="Lundell T."/>
            <person name="Morin E."/>
            <person name="Murat C."/>
            <person name="Riley R."/>
            <person name="Ohm R."/>
            <person name="Sun H."/>
            <person name="Tunlid A."/>
            <person name="Henrissat B."/>
            <person name="Grigoriev I.V."/>
            <person name="Hibbett D.S."/>
            <person name="Martin F."/>
        </authorList>
    </citation>
    <scope>NUCLEOTIDE SEQUENCE [LARGE SCALE GENOMIC DNA]</scope>
    <source>
        <strain evidence="2">Ve08.2h10</strain>
    </source>
</reference>
<reference evidence="1 2" key="1">
    <citation type="submission" date="2014-04" db="EMBL/GenBank/DDBJ databases">
        <authorList>
            <consortium name="DOE Joint Genome Institute"/>
            <person name="Kuo A."/>
            <person name="Kohler A."/>
            <person name="Jargeat P."/>
            <person name="Nagy L.G."/>
            <person name="Floudas D."/>
            <person name="Copeland A."/>
            <person name="Barry K.W."/>
            <person name="Cichocki N."/>
            <person name="Veneault-Fourrey C."/>
            <person name="LaButti K."/>
            <person name="Lindquist E.A."/>
            <person name="Lipzen A."/>
            <person name="Lundell T."/>
            <person name="Morin E."/>
            <person name="Murat C."/>
            <person name="Sun H."/>
            <person name="Tunlid A."/>
            <person name="Henrissat B."/>
            <person name="Grigoriev I.V."/>
            <person name="Hibbett D.S."/>
            <person name="Martin F."/>
            <person name="Nordberg H.P."/>
            <person name="Cantor M.N."/>
            <person name="Hua S.X."/>
        </authorList>
    </citation>
    <scope>NUCLEOTIDE SEQUENCE [LARGE SCALE GENOMIC DNA]</scope>
    <source>
        <strain evidence="1 2">Ve08.2h10</strain>
    </source>
</reference>
<gene>
    <name evidence="1" type="ORF">PAXRUDRAFT_162554</name>
</gene>
<dbReference type="InParanoid" id="A0A0D0C7S4"/>
<dbReference type="EMBL" id="KN826413">
    <property type="protein sequence ID" value="KIK78977.1"/>
    <property type="molecule type" value="Genomic_DNA"/>
</dbReference>